<proteinExistence type="predicted"/>
<sequence>MLLRRRFSLHSEPTSMPVCTEAGIGTVIRSIRVKFVCSLNRRSSVGSGPKKKRVRKKGHVVGEEVVEHTQRSATDKAAQLRKTTSFWHFLDYSPVSLASVSVSDLFISWPW</sequence>
<evidence type="ECO:0000313" key="1">
    <source>
        <dbReference type="EMBL" id="CAG6451419.1"/>
    </source>
</evidence>
<organism evidence="1">
    <name type="scientific">Culex pipiens</name>
    <name type="common">House mosquito</name>
    <dbReference type="NCBI Taxonomy" id="7175"/>
    <lineage>
        <taxon>Eukaryota</taxon>
        <taxon>Metazoa</taxon>
        <taxon>Ecdysozoa</taxon>
        <taxon>Arthropoda</taxon>
        <taxon>Hexapoda</taxon>
        <taxon>Insecta</taxon>
        <taxon>Pterygota</taxon>
        <taxon>Neoptera</taxon>
        <taxon>Endopterygota</taxon>
        <taxon>Diptera</taxon>
        <taxon>Nematocera</taxon>
        <taxon>Culicoidea</taxon>
        <taxon>Culicidae</taxon>
        <taxon>Culicinae</taxon>
        <taxon>Culicini</taxon>
        <taxon>Culex</taxon>
        <taxon>Culex</taxon>
    </lineage>
</organism>
<dbReference type="EMBL" id="HBUE01018258">
    <property type="protein sequence ID" value="CAG6451419.1"/>
    <property type="molecule type" value="Transcribed_RNA"/>
</dbReference>
<name>A0A8D8A6U5_CULPI</name>
<accession>A0A8D8A6U5</accession>
<dbReference type="AlphaFoldDB" id="A0A8D8A6U5"/>
<dbReference type="EMBL" id="HBUE01018257">
    <property type="protein sequence ID" value="CAG6451417.1"/>
    <property type="molecule type" value="Transcribed_RNA"/>
</dbReference>
<protein>
    <submittedName>
        <fullName evidence="1">(northern house mosquito) hypothetical protein</fullName>
    </submittedName>
</protein>
<reference evidence="1" key="1">
    <citation type="submission" date="2021-05" db="EMBL/GenBank/DDBJ databases">
        <authorList>
            <person name="Alioto T."/>
            <person name="Alioto T."/>
            <person name="Gomez Garrido J."/>
        </authorList>
    </citation>
    <scope>NUCLEOTIDE SEQUENCE</scope>
</reference>